<dbReference type="SUPFAM" id="SSF51395">
    <property type="entry name" value="FMN-linked oxidoreductases"/>
    <property type="match status" value="1"/>
</dbReference>
<evidence type="ECO:0000313" key="13">
    <source>
        <dbReference type="EMBL" id="VAX21119.1"/>
    </source>
</evidence>
<dbReference type="InterPro" id="IPR035587">
    <property type="entry name" value="DUS-like_FMN-bd"/>
</dbReference>
<name>A0A3B1BT64_9ZZZZ</name>
<evidence type="ECO:0000256" key="4">
    <source>
        <dbReference type="ARBA" id="ARBA00022630"/>
    </source>
</evidence>
<dbReference type="InterPro" id="IPR001269">
    <property type="entry name" value="DUS_fam"/>
</dbReference>
<dbReference type="PANTHER" id="PTHR45846">
    <property type="entry name" value="TRNA-DIHYDROURIDINE(47) SYNTHASE [NAD(P)(+)]-LIKE"/>
    <property type="match status" value="1"/>
</dbReference>
<dbReference type="Gene3D" id="1.10.1200.80">
    <property type="entry name" value="Putative flavin oxidoreducatase, domain 2"/>
    <property type="match status" value="1"/>
</dbReference>
<dbReference type="Gene3D" id="3.20.20.70">
    <property type="entry name" value="Aldolase class I"/>
    <property type="match status" value="1"/>
</dbReference>
<comment type="catalytic activity">
    <reaction evidence="11">
        <text>a 5,6-dihydrouridine in tRNA + NAD(+) = a uridine in tRNA + NADH + H(+)</text>
        <dbReference type="Rhea" id="RHEA:54452"/>
        <dbReference type="Rhea" id="RHEA-COMP:13339"/>
        <dbReference type="Rhea" id="RHEA-COMP:13887"/>
        <dbReference type="ChEBI" id="CHEBI:15378"/>
        <dbReference type="ChEBI" id="CHEBI:57540"/>
        <dbReference type="ChEBI" id="CHEBI:57945"/>
        <dbReference type="ChEBI" id="CHEBI:65315"/>
        <dbReference type="ChEBI" id="CHEBI:74443"/>
    </reaction>
</comment>
<comment type="catalytic activity">
    <reaction evidence="10">
        <text>a 5,6-dihydrouridine in tRNA + NADP(+) = a uridine in tRNA + NADPH + H(+)</text>
        <dbReference type="Rhea" id="RHEA:23624"/>
        <dbReference type="Rhea" id="RHEA-COMP:13339"/>
        <dbReference type="Rhea" id="RHEA-COMP:13887"/>
        <dbReference type="ChEBI" id="CHEBI:15378"/>
        <dbReference type="ChEBI" id="CHEBI:57783"/>
        <dbReference type="ChEBI" id="CHEBI:58349"/>
        <dbReference type="ChEBI" id="CHEBI:65315"/>
        <dbReference type="ChEBI" id="CHEBI:74443"/>
    </reaction>
</comment>
<dbReference type="InterPro" id="IPR024036">
    <property type="entry name" value="tRNA-dHydroUridine_Synthase_C"/>
</dbReference>
<comment type="cofactor">
    <cofactor evidence="1">
        <name>FMN</name>
        <dbReference type="ChEBI" id="CHEBI:58210"/>
    </cofactor>
</comment>
<dbReference type="NCBIfam" id="TIGR00737">
    <property type="entry name" value="nifR3_yhdG"/>
    <property type="match status" value="1"/>
</dbReference>
<dbReference type="InterPro" id="IPR013785">
    <property type="entry name" value="Aldolase_TIM"/>
</dbReference>
<dbReference type="PANTHER" id="PTHR45846:SF1">
    <property type="entry name" value="TRNA-DIHYDROURIDINE(47) SYNTHASE [NAD(P)(+)]-LIKE"/>
    <property type="match status" value="1"/>
</dbReference>
<evidence type="ECO:0000256" key="11">
    <source>
        <dbReference type="ARBA" id="ARBA00048802"/>
    </source>
</evidence>
<evidence type="ECO:0000256" key="10">
    <source>
        <dbReference type="ARBA" id="ARBA00048205"/>
    </source>
</evidence>
<dbReference type="Pfam" id="PF01207">
    <property type="entry name" value="Dus"/>
    <property type="match status" value="1"/>
</dbReference>
<keyword evidence="3" id="KW-0820">tRNA-binding</keyword>
<evidence type="ECO:0000256" key="7">
    <source>
        <dbReference type="ARBA" id="ARBA00022857"/>
    </source>
</evidence>
<keyword evidence="5" id="KW-0288">FMN</keyword>
<dbReference type="InterPro" id="IPR004652">
    <property type="entry name" value="DusB-like"/>
</dbReference>
<evidence type="ECO:0000256" key="6">
    <source>
        <dbReference type="ARBA" id="ARBA00022694"/>
    </source>
</evidence>
<keyword evidence="7" id="KW-0521">NADP</keyword>
<dbReference type="PIRSF" id="PIRSF006621">
    <property type="entry name" value="Dus"/>
    <property type="match status" value="1"/>
</dbReference>
<dbReference type="GO" id="GO:0000049">
    <property type="term" value="F:tRNA binding"/>
    <property type="evidence" value="ECO:0007669"/>
    <property type="project" value="UniProtKB-KW"/>
</dbReference>
<gene>
    <name evidence="13" type="ORF">MNBD_NITROSPINAE01-1820</name>
</gene>
<evidence type="ECO:0000256" key="8">
    <source>
        <dbReference type="ARBA" id="ARBA00022884"/>
    </source>
</evidence>
<dbReference type="PROSITE" id="PS01136">
    <property type="entry name" value="UPF0034"/>
    <property type="match status" value="1"/>
</dbReference>
<accession>A0A3B1BT64</accession>
<dbReference type="AlphaFoldDB" id="A0A3B1BT64"/>
<sequence>MAPIAGMTDGPYRKIVMNHGAGMVVSELISANALVRDSRRTFDMLPTDDEPKPISAQIFGGDPEILRDSAVIIEETPCDYIDLNFGCPVKKVVKTGAGSAMLQDLKKAGQAVEAVVRAVKKPVTVKFRTGWTFATINAIEAAKLFEEKGAHAITLHGRTASQGYSGTADWDLISEVANAVKIPVIGNGDITTPEIAIKRLNESACSAIMIGRGALGNPWIFEQVNELLETGTYTKPAANEIAGVILSHIRLMASHYGEKTGIRKMRTHMGYYSRGVAGGARFREKVNNTRTCAEMERLVTDFFDDHQYAVSA</sequence>
<dbReference type="GO" id="GO:0017150">
    <property type="term" value="F:tRNA dihydrouridine synthase activity"/>
    <property type="evidence" value="ECO:0007669"/>
    <property type="project" value="InterPro"/>
</dbReference>
<keyword evidence="4" id="KW-0285">Flavoprotein</keyword>
<keyword evidence="9" id="KW-0560">Oxidoreductase</keyword>
<dbReference type="GO" id="GO:0050660">
    <property type="term" value="F:flavin adenine dinucleotide binding"/>
    <property type="evidence" value="ECO:0007669"/>
    <property type="project" value="InterPro"/>
</dbReference>
<dbReference type="InterPro" id="IPR018517">
    <property type="entry name" value="tRNA_hU_synthase_CS"/>
</dbReference>
<organism evidence="13">
    <name type="scientific">hydrothermal vent metagenome</name>
    <dbReference type="NCBI Taxonomy" id="652676"/>
    <lineage>
        <taxon>unclassified sequences</taxon>
        <taxon>metagenomes</taxon>
        <taxon>ecological metagenomes</taxon>
    </lineage>
</organism>
<dbReference type="EMBL" id="UOGC01000115">
    <property type="protein sequence ID" value="VAX21119.1"/>
    <property type="molecule type" value="Genomic_DNA"/>
</dbReference>
<evidence type="ECO:0000256" key="2">
    <source>
        <dbReference type="ARBA" id="ARBA00002790"/>
    </source>
</evidence>
<protein>
    <submittedName>
        <fullName evidence="13">tRNA-dihydrouridine synthase DusB</fullName>
    </submittedName>
</protein>
<feature type="domain" description="DUS-like FMN-binding" evidence="12">
    <location>
        <begin position="1"/>
        <end position="302"/>
    </location>
</feature>
<evidence type="ECO:0000256" key="3">
    <source>
        <dbReference type="ARBA" id="ARBA00022555"/>
    </source>
</evidence>
<comment type="function">
    <text evidence="2">Catalyzes the synthesis of 5,6-dihydrouridine (D), a modified base found in the D-loop of most tRNAs, via the reduction of the C5-C6 double bond in target uridines.</text>
</comment>
<keyword evidence="8" id="KW-0694">RNA-binding</keyword>
<evidence type="ECO:0000256" key="9">
    <source>
        <dbReference type="ARBA" id="ARBA00023002"/>
    </source>
</evidence>
<keyword evidence="6" id="KW-0819">tRNA processing</keyword>
<evidence type="ECO:0000256" key="5">
    <source>
        <dbReference type="ARBA" id="ARBA00022643"/>
    </source>
</evidence>
<evidence type="ECO:0000259" key="12">
    <source>
        <dbReference type="Pfam" id="PF01207"/>
    </source>
</evidence>
<evidence type="ECO:0000256" key="1">
    <source>
        <dbReference type="ARBA" id="ARBA00001917"/>
    </source>
</evidence>
<reference evidence="13" key="1">
    <citation type="submission" date="2018-06" db="EMBL/GenBank/DDBJ databases">
        <authorList>
            <person name="Zhirakovskaya E."/>
        </authorList>
    </citation>
    <scope>NUCLEOTIDE SEQUENCE</scope>
</reference>
<proteinExistence type="predicted"/>
<dbReference type="CDD" id="cd02801">
    <property type="entry name" value="DUS_like_FMN"/>
    <property type="match status" value="1"/>
</dbReference>